<keyword evidence="4" id="KW-1185">Reference proteome</keyword>
<name>A0AAD6SJU2_9AGAR</name>
<evidence type="ECO:0000313" key="3">
    <source>
        <dbReference type="EMBL" id="KAJ7028562.1"/>
    </source>
</evidence>
<feature type="region of interest" description="Disordered" evidence="1">
    <location>
        <begin position="38"/>
        <end position="62"/>
    </location>
</feature>
<feature type="chain" id="PRO_5042116685" description="Secreted protein" evidence="2">
    <location>
        <begin position="21"/>
        <end position="84"/>
    </location>
</feature>
<evidence type="ECO:0000256" key="2">
    <source>
        <dbReference type="SAM" id="SignalP"/>
    </source>
</evidence>
<protein>
    <recommendedName>
        <fullName evidence="5">Secreted protein</fullName>
    </recommendedName>
</protein>
<gene>
    <name evidence="3" type="ORF">C8F04DRAFT_1119099</name>
</gene>
<accession>A0AAD6SJU2</accession>
<organism evidence="3 4">
    <name type="scientific">Mycena alexandri</name>
    <dbReference type="NCBI Taxonomy" id="1745969"/>
    <lineage>
        <taxon>Eukaryota</taxon>
        <taxon>Fungi</taxon>
        <taxon>Dikarya</taxon>
        <taxon>Basidiomycota</taxon>
        <taxon>Agaricomycotina</taxon>
        <taxon>Agaricomycetes</taxon>
        <taxon>Agaricomycetidae</taxon>
        <taxon>Agaricales</taxon>
        <taxon>Marasmiineae</taxon>
        <taxon>Mycenaceae</taxon>
        <taxon>Mycena</taxon>
    </lineage>
</organism>
<dbReference type="EMBL" id="JARJCM010000111">
    <property type="protein sequence ID" value="KAJ7028562.1"/>
    <property type="molecule type" value="Genomic_DNA"/>
</dbReference>
<reference evidence="3" key="1">
    <citation type="submission" date="2023-03" db="EMBL/GenBank/DDBJ databases">
        <title>Massive genome expansion in bonnet fungi (Mycena s.s.) driven by repeated elements and novel gene families across ecological guilds.</title>
        <authorList>
            <consortium name="Lawrence Berkeley National Laboratory"/>
            <person name="Harder C.B."/>
            <person name="Miyauchi S."/>
            <person name="Viragh M."/>
            <person name="Kuo A."/>
            <person name="Thoen E."/>
            <person name="Andreopoulos B."/>
            <person name="Lu D."/>
            <person name="Skrede I."/>
            <person name="Drula E."/>
            <person name="Henrissat B."/>
            <person name="Morin E."/>
            <person name="Kohler A."/>
            <person name="Barry K."/>
            <person name="LaButti K."/>
            <person name="Morin E."/>
            <person name="Salamov A."/>
            <person name="Lipzen A."/>
            <person name="Mereny Z."/>
            <person name="Hegedus B."/>
            <person name="Baldrian P."/>
            <person name="Stursova M."/>
            <person name="Weitz H."/>
            <person name="Taylor A."/>
            <person name="Grigoriev I.V."/>
            <person name="Nagy L.G."/>
            <person name="Martin F."/>
            <person name="Kauserud H."/>
        </authorList>
    </citation>
    <scope>NUCLEOTIDE SEQUENCE</scope>
    <source>
        <strain evidence="3">CBHHK200</strain>
    </source>
</reference>
<dbReference type="AlphaFoldDB" id="A0AAD6SJU2"/>
<dbReference type="Proteomes" id="UP001218188">
    <property type="component" value="Unassembled WGS sequence"/>
</dbReference>
<evidence type="ECO:0000313" key="4">
    <source>
        <dbReference type="Proteomes" id="UP001218188"/>
    </source>
</evidence>
<sequence length="84" mass="9466">MPSNTGGAVLWLFLFVRVSGSPDRKEYYFSMVPQKGRQLRGKKGTLKSKTRPRLQLPSGSQTKVEYSRQQYACISSGCNSFIMV</sequence>
<feature type="signal peptide" evidence="2">
    <location>
        <begin position="1"/>
        <end position="20"/>
    </location>
</feature>
<comment type="caution">
    <text evidence="3">The sequence shown here is derived from an EMBL/GenBank/DDBJ whole genome shotgun (WGS) entry which is preliminary data.</text>
</comment>
<keyword evidence="2" id="KW-0732">Signal</keyword>
<evidence type="ECO:0008006" key="5">
    <source>
        <dbReference type="Google" id="ProtNLM"/>
    </source>
</evidence>
<evidence type="ECO:0000256" key="1">
    <source>
        <dbReference type="SAM" id="MobiDB-lite"/>
    </source>
</evidence>
<proteinExistence type="predicted"/>
<feature type="compositionally biased region" description="Basic residues" evidence="1">
    <location>
        <begin position="38"/>
        <end position="52"/>
    </location>
</feature>